<dbReference type="Gene3D" id="1.10.150.130">
    <property type="match status" value="1"/>
</dbReference>
<protein>
    <recommendedName>
        <fullName evidence="3">Core-binding (CB) domain-containing protein</fullName>
    </recommendedName>
</protein>
<evidence type="ECO:0000313" key="4">
    <source>
        <dbReference type="EMBL" id="GJM55928.1"/>
    </source>
</evidence>
<evidence type="ECO:0000256" key="2">
    <source>
        <dbReference type="PROSITE-ProRule" id="PRU01248"/>
    </source>
</evidence>
<dbReference type="AlphaFoldDB" id="A0AAV5B4I9"/>
<feature type="domain" description="Core-binding (CB)" evidence="3">
    <location>
        <begin position="16"/>
        <end position="98"/>
    </location>
</feature>
<dbReference type="RefSeq" id="WP_204407096.1">
    <property type="nucleotide sequence ID" value="NZ_BQKC01000001.1"/>
</dbReference>
<sequence>MSTPSATLASCTAQRELCDGILNAYMETTSGRYASGTVRSKCTAVRRFLTWCRTEHVDPLVATPEDADRFVGMLDRSMSKLTIREYRCNVRVFLRWLQLQMAIHLIETGGDEDPSAMFV</sequence>
<keyword evidence="1 2" id="KW-0238">DNA-binding</keyword>
<accession>A0AAV5B4I9</accession>
<dbReference type="SUPFAM" id="SSF47823">
    <property type="entry name" value="lambda integrase-like, N-terminal domain"/>
    <property type="match status" value="1"/>
</dbReference>
<dbReference type="EMBL" id="BQKC01000001">
    <property type="protein sequence ID" value="GJM55928.1"/>
    <property type="molecule type" value="Genomic_DNA"/>
</dbReference>
<keyword evidence="5" id="KW-1185">Reference proteome</keyword>
<evidence type="ECO:0000259" key="3">
    <source>
        <dbReference type="PROSITE" id="PS51900"/>
    </source>
</evidence>
<reference evidence="4" key="1">
    <citation type="journal article" date="2022" name="Int. J. Syst. Evol. Microbiol.">
        <title>Granulimonas faecalis gen. nov., sp. nov., and Leptogranulimonas caecicola gen. nov., sp. nov., novel lactate-producing Atopobiaceae bacteria isolated from mouse intestines, and an emended description of the family Atopobiaceae.</title>
        <authorList>
            <person name="Morinaga K."/>
            <person name="Kusada H."/>
            <person name="Sakamoto S."/>
            <person name="Murakami T."/>
            <person name="Toyoda A."/>
            <person name="Mori H."/>
            <person name="Meng X.Y."/>
            <person name="Takashino M."/>
            <person name="Murotomi K."/>
            <person name="Tamaki H."/>
        </authorList>
    </citation>
    <scope>NUCLEOTIDE SEQUENCE</scope>
    <source>
        <strain evidence="4">OPF53</strain>
    </source>
</reference>
<dbReference type="InterPro" id="IPR010998">
    <property type="entry name" value="Integrase_recombinase_N"/>
</dbReference>
<gene>
    <name evidence="4" type="ORF">ATOP_15830</name>
</gene>
<evidence type="ECO:0000313" key="5">
    <source>
        <dbReference type="Proteomes" id="UP001055025"/>
    </source>
</evidence>
<evidence type="ECO:0000256" key="1">
    <source>
        <dbReference type="ARBA" id="ARBA00023125"/>
    </source>
</evidence>
<organism evidence="4 5">
    <name type="scientific">Granulimonas faecalis</name>
    <dbReference type="NCBI Taxonomy" id="2894155"/>
    <lineage>
        <taxon>Bacteria</taxon>
        <taxon>Bacillati</taxon>
        <taxon>Actinomycetota</taxon>
        <taxon>Coriobacteriia</taxon>
        <taxon>Coriobacteriales</taxon>
        <taxon>Kribbibacteriaceae</taxon>
        <taxon>Granulimonas</taxon>
    </lineage>
</organism>
<dbReference type="GO" id="GO:0003677">
    <property type="term" value="F:DNA binding"/>
    <property type="evidence" value="ECO:0007669"/>
    <property type="project" value="UniProtKB-UniRule"/>
</dbReference>
<name>A0AAV5B4I9_9ACTN</name>
<dbReference type="Proteomes" id="UP001055025">
    <property type="component" value="Unassembled WGS sequence"/>
</dbReference>
<dbReference type="InterPro" id="IPR044068">
    <property type="entry name" value="CB"/>
</dbReference>
<proteinExistence type="predicted"/>
<dbReference type="PROSITE" id="PS51900">
    <property type="entry name" value="CB"/>
    <property type="match status" value="1"/>
</dbReference>
<comment type="caution">
    <text evidence="4">The sequence shown here is derived from an EMBL/GenBank/DDBJ whole genome shotgun (WGS) entry which is preliminary data.</text>
</comment>